<dbReference type="OrthoDB" id="68611at2759"/>
<dbReference type="RefSeq" id="XP_031394289.1">
    <property type="nucleotide sequence ID" value="XM_031538429.1"/>
</dbReference>
<organism evidence="11 12">
    <name type="scientific">Punica granatum</name>
    <name type="common">Pomegranate</name>
    <dbReference type="NCBI Taxonomy" id="22663"/>
    <lineage>
        <taxon>Eukaryota</taxon>
        <taxon>Viridiplantae</taxon>
        <taxon>Streptophyta</taxon>
        <taxon>Embryophyta</taxon>
        <taxon>Tracheophyta</taxon>
        <taxon>Spermatophyta</taxon>
        <taxon>Magnoliopsida</taxon>
        <taxon>eudicotyledons</taxon>
        <taxon>Gunneridae</taxon>
        <taxon>Pentapetalae</taxon>
        <taxon>rosids</taxon>
        <taxon>malvids</taxon>
        <taxon>Myrtales</taxon>
        <taxon>Lythraceae</taxon>
        <taxon>Punica</taxon>
    </lineage>
</organism>
<dbReference type="GO" id="GO:0016020">
    <property type="term" value="C:membrane"/>
    <property type="evidence" value="ECO:0007669"/>
    <property type="project" value="UniProtKB-SubCell"/>
</dbReference>
<evidence type="ECO:0000256" key="4">
    <source>
        <dbReference type="ARBA" id="ARBA00022692"/>
    </source>
</evidence>
<sequence>MSGKLQWRIDNVAEGTSKALVPEPPRLISRVWAGIKCVLLLGWAILAAAKFLERAWKMGVAEPKKLIHGLKVGMALSMVSLFYYMRPLYEGVGGNAMWAVMTVVVVFEYTVGATLSKSINRATGTFLAGSLGVGVHWAASQSGNVLEPIIVGISVFLLASAATFSRFIPTVKARFDYGALIFILTFSLVSVSGYRVEKLVEMAHQRLSTVVIGTSLCIITSILVCPIWAGDELHSLTQRNLEKLASSLDGLVADYFKSGHYGDDSKEDNPSKNIQAYKCVLNSKANEESMANFARWEPAHGRFSFRHPWKEYLKIGALMRNCAHCIETLTGCIEPEVQEPEHLKRHLHNACMTLCRHSSNVLKELALMMETMTKYSELDLSAGEMSFAVQELQEALRSLPTHPQLMLIPTDGNHRKLGSKVGGHGPRLLDVLPLVTVVSLLIETAARIEDLADGVVELSKKADFKIQKEKKPNQDQKSDNHVIEFPDQYKTVKGPSSSD</sequence>
<name>A0A218WDU8_PUNGR</name>
<proteinExistence type="inferred from homology"/>
<evidence type="ECO:0000256" key="3">
    <source>
        <dbReference type="ARBA" id="ARBA00022448"/>
    </source>
</evidence>
<evidence type="ECO:0000256" key="5">
    <source>
        <dbReference type="ARBA" id="ARBA00022989"/>
    </source>
</evidence>
<feature type="transmembrane region" description="Helical" evidence="10">
    <location>
        <begin position="96"/>
        <end position="115"/>
    </location>
</feature>
<evidence type="ECO:0000313" key="13">
    <source>
        <dbReference type="Proteomes" id="UP000515151"/>
    </source>
</evidence>
<dbReference type="PANTHER" id="PTHR31086">
    <property type="entry name" value="ALUMINUM-ACTIVATED MALATE TRANSPORTER 10"/>
    <property type="match status" value="1"/>
</dbReference>
<feature type="transmembrane region" description="Helical" evidence="10">
    <location>
        <begin position="177"/>
        <end position="195"/>
    </location>
</feature>
<dbReference type="AlphaFoldDB" id="A0A218WDU8"/>
<dbReference type="GeneID" id="116205767"/>
<feature type="transmembrane region" description="Helical" evidence="10">
    <location>
        <begin position="66"/>
        <end position="84"/>
    </location>
</feature>
<evidence type="ECO:0000256" key="1">
    <source>
        <dbReference type="ARBA" id="ARBA00004141"/>
    </source>
</evidence>
<feature type="region of interest" description="Disordered" evidence="9">
    <location>
        <begin position="465"/>
        <end position="499"/>
    </location>
</feature>
<evidence type="ECO:0000256" key="2">
    <source>
        <dbReference type="ARBA" id="ARBA00007079"/>
    </source>
</evidence>
<reference evidence="13" key="3">
    <citation type="journal article" date="2020" name="Plant Biotechnol. J.">
        <title>The pomegranate (Punica granatum L.) draft genome dissects genetic divergence between soft- and hard-seeded cultivars.</title>
        <authorList>
            <person name="Luo X."/>
            <person name="Li H."/>
            <person name="Wu Z."/>
            <person name="Yao W."/>
            <person name="Zhao P."/>
            <person name="Cao D."/>
            <person name="Yu H."/>
            <person name="Li K."/>
            <person name="Poudel K."/>
            <person name="Zhao D."/>
            <person name="Zhang F."/>
            <person name="Xia X."/>
            <person name="Chen L."/>
            <person name="Wang Q."/>
            <person name="Jing D."/>
            <person name="Cao S."/>
        </authorList>
    </citation>
    <scope>NUCLEOTIDE SEQUENCE [LARGE SCALE GENOMIC DNA]</scope>
</reference>
<keyword evidence="3" id="KW-0813">Transport</keyword>
<evidence type="ECO:0000256" key="7">
    <source>
        <dbReference type="ARBA" id="ARBA00023136"/>
    </source>
</evidence>
<dbReference type="Pfam" id="PF11744">
    <property type="entry name" value="ALMT"/>
    <property type="match status" value="1"/>
</dbReference>
<comment type="subcellular location">
    <subcellularLocation>
        <location evidence="1">Membrane</location>
        <topology evidence="1">Multi-pass membrane protein</topology>
    </subcellularLocation>
</comment>
<evidence type="ECO:0000313" key="14">
    <source>
        <dbReference type="RefSeq" id="XP_031394289.1"/>
    </source>
</evidence>
<feature type="transmembrane region" description="Helical" evidence="10">
    <location>
        <begin position="27"/>
        <end position="46"/>
    </location>
</feature>
<dbReference type="GO" id="GO:0015743">
    <property type="term" value="P:malate transport"/>
    <property type="evidence" value="ECO:0007669"/>
    <property type="project" value="InterPro"/>
</dbReference>
<keyword evidence="7 10" id="KW-0472">Membrane</keyword>
<evidence type="ECO:0000313" key="11">
    <source>
        <dbReference type="EMBL" id="OWM70371.1"/>
    </source>
</evidence>
<comment type="similarity">
    <text evidence="2">Belongs to the aromatic acid exporter (TC 2.A.85) family.</text>
</comment>
<dbReference type="Proteomes" id="UP000515151">
    <property type="component" value="Chromosome 4"/>
</dbReference>
<dbReference type="InterPro" id="IPR020966">
    <property type="entry name" value="ALMT"/>
</dbReference>
<evidence type="ECO:0000256" key="9">
    <source>
        <dbReference type="SAM" id="MobiDB-lite"/>
    </source>
</evidence>
<reference evidence="11" key="2">
    <citation type="submission" date="2017-06" db="EMBL/GenBank/DDBJ databases">
        <title>The pomegranate genome and the genomics of punicalagin biosynthesis.</title>
        <authorList>
            <person name="Xu C."/>
        </authorList>
    </citation>
    <scope>NUCLEOTIDE SEQUENCE [LARGE SCALE GENOMIC DNA]</scope>
    <source>
        <tissue evidence="11">Fresh leaf</tissue>
    </source>
</reference>
<keyword evidence="6" id="KW-0406">Ion transport</keyword>
<evidence type="ECO:0000313" key="12">
    <source>
        <dbReference type="Proteomes" id="UP000197138"/>
    </source>
</evidence>
<keyword evidence="4 10" id="KW-0812">Transmembrane</keyword>
<gene>
    <name evidence="14" type="primary">LOC116205767</name>
    <name evidence="11" type="ORF">CDL15_Pgr027327</name>
</gene>
<dbReference type="EMBL" id="MTKT01004624">
    <property type="protein sequence ID" value="OWM70371.1"/>
    <property type="molecule type" value="Genomic_DNA"/>
</dbReference>
<evidence type="ECO:0000256" key="8">
    <source>
        <dbReference type="ARBA" id="ARBA00023303"/>
    </source>
</evidence>
<reference evidence="14" key="4">
    <citation type="submission" date="2025-04" db="UniProtKB">
        <authorList>
            <consortium name="RefSeq"/>
        </authorList>
    </citation>
    <scope>IDENTIFICATION</scope>
    <source>
        <tissue evidence="14">Leaf</tissue>
    </source>
</reference>
<accession>A0A218WDU8</accession>
<keyword evidence="8" id="KW-0407">Ion channel</keyword>
<feature type="transmembrane region" description="Helical" evidence="10">
    <location>
        <begin position="207"/>
        <end position="229"/>
    </location>
</feature>
<evidence type="ECO:0000256" key="10">
    <source>
        <dbReference type="SAM" id="Phobius"/>
    </source>
</evidence>
<feature type="compositionally biased region" description="Basic and acidic residues" evidence="9">
    <location>
        <begin position="465"/>
        <end position="484"/>
    </location>
</feature>
<feature type="transmembrane region" description="Helical" evidence="10">
    <location>
        <begin position="145"/>
        <end position="165"/>
    </location>
</feature>
<keyword evidence="5 10" id="KW-1133">Transmembrane helix</keyword>
<evidence type="ECO:0000256" key="6">
    <source>
        <dbReference type="ARBA" id="ARBA00023065"/>
    </source>
</evidence>
<keyword evidence="13" id="KW-1185">Reference proteome</keyword>
<dbReference type="Proteomes" id="UP000197138">
    <property type="component" value="Unassembled WGS sequence"/>
</dbReference>
<dbReference type="GO" id="GO:0034220">
    <property type="term" value="P:monoatomic ion transmembrane transport"/>
    <property type="evidence" value="ECO:0007669"/>
    <property type="project" value="UniProtKB-KW"/>
</dbReference>
<protein>
    <submittedName>
        <fullName evidence="14">Aluminum-activated malate transporter 10</fullName>
    </submittedName>
</protein>
<reference evidence="12" key="1">
    <citation type="journal article" date="2017" name="Plant J.">
        <title>The pomegranate (Punica granatum L.) genome and the genomics of punicalagin biosynthesis.</title>
        <authorList>
            <person name="Qin G."/>
            <person name="Xu C."/>
            <person name="Ming R."/>
            <person name="Tang H."/>
            <person name="Guyot R."/>
            <person name="Kramer E.M."/>
            <person name="Hu Y."/>
            <person name="Yi X."/>
            <person name="Qi Y."/>
            <person name="Xu X."/>
            <person name="Gao Z."/>
            <person name="Pan H."/>
            <person name="Jian J."/>
            <person name="Tian Y."/>
            <person name="Yue Z."/>
            <person name="Xu Y."/>
        </authorList>
    </citation>
    <scope>NUCLEOTIDE SEQUENCE [LARGE SCALE GENOMIC DNA]</scope>
    <source>
        <strain evidence="12">cv. Dabenzi</strain>
    </source>
</reference>